<organism evidence="1">
    <name type="scientific">marine sediment metagenome</name>
    <dbReference type="NCBI Taxonomy" id="412755"/>
    <lineage>
        <taxon>unclassified sequences</taxon>
        <taxon>metagenomes</taxon>
        <taxon>ecological metagenomes</taxon>
    </lineage>
</organism>
<dbReference type="SUPFAM" id="SSF52200">
    <property type="entry name" value="Toll/Interleukin receptor TIR domain"/>
    <property type="match status" value="1"/>
</dbReference>
<evidence type="ECO:0000313" key="1">
    <source>
        <dbReference type="EMBL" id="KKK77782.1"/>
    </source>
</evidence>
<evidence type="ECO:0008006" key="2">
    <source>
        <dbReference type="Google" id="ProtNLM"/>
    </source>
</evidence>
<protein>
    <recommendedName>
        <fullName evidence="2">TIR domain-containing protein</fullName>
    </recommendedName>
</protein>
<gene>
    <name evidence="1" type="ORF">LCGC14_2850140</name>
</gene>
<name>A0A0F8Y8N6_9ZZZZ</name>
<dbReference type="Gene3D" id="3.40.50.10140">
    <property type="entry name" value="Toll/interleukin-1 receptor homology (TIR) domain"/>
    <property type="match status" value="1"/>
</dbReference>
<accession>A0A0F8Y8N6</accession>
<reference evidence="1" key="1">
    <citation type="journal article" date="2015" name="Nature">
        <title>Complex archaea that bridge the gap between prokaryotes and eukaryotes.</title>
        <authorList>
            <person name="Spang A."/>
            <person name="Saw J.H."/>
            <person name="Jorgensen S.L."/>
            <person name="Zaremba-Niedzwiedzka K."/>
            <person name="Martijn J."/>
            <person name="Lind A.E."/>
            <person name="van Eijk R."/>
            <person name="Schleper C."/>
            <person name="Guy L."/>
            <person name="Ettema T.J."/>
        </authorList>
    </citation>
    <scope>NUCLEOTIDE SEQUENCE</scope>
</reference>
<dbReference type="InterPro" id="IPR035897">
    <property type="entry name" value="Toll_tir_struct_dom_sf"/>
</dbReference>
<feature type="non-terminal residue" evidence="1">
    <location>
        <position position="1"/>
    </location>
</feature>
<proteinExistence type="predicted"/>
<dbReference type="EMBL" id="LAZR01054791">
    <property type="protein sequence ID" value="KKK77782.1"/>
    <property type="molecule type" value="Genomic_DNA"/>
</dbReference>
<sequence length="207" mass="24463">KAKINIYIIFAVVDFLSFQVKELSEILEKKEEVNQIYYDNSNIEQTRDLYLSKAISECQLILFLASRESIFNSERCVRELKIARNNNLQIIPVKGQDISWGDLFKLELSRELGFEFSKDSINDFCDKLYEYLKQFKRDTNLFDSEEAAVDNQRLNLKNAVHNFLNSGDFETIFYQKRSEFTKIFEKVARKEISPEEFMLNFGSILKR</sequence>
<comment type="caution">
    <text evidence="1">The sequence shown here is derived from an EMBL/GenBank/DDBJ whole genome shotgun (WGS) entry which is preliminary data.</text>
</comment>
<dbReference type="AlphaFoldDB" id="A0A0F8Y8N6"/>